<dbReference type="PANTHER" id="PTHR33164">
    <property type="entry name" value="TRANSCRIPTIONAL REGULATOR, MARR FAMILY"/>
    <property type="match status" value="1"/>
</dbReference>
<feature type="domain" description="HTH marR-type" evidence="1">
    <location>
        <begin position="39"/>
        <end position="141"/>
    </location>
</feature>
<protein>
    <submittedName>
        <fullName evidence="2">MarR family transcriptional regulator</fullName>
    </submittedName>
</protein>
<accession>A0ABS8PEH9</accession>
<dbReference type="InterPro" id="IPR036388">
    <property type="entry name" value="WH-like_DNA-bd_sf"/>
</dbReference>
<evidence type="ECO:0000313" key="3">
    <source>
        <dbReference type="Proteomes" id="UP001199469"/>
    </source>
</evidence>
<dbReference type="Gene3D" id="1.10.10.10">
    <property type="entry name" value="Winged helix-like DNA-binding domain superfamily/Winged helix DNA-binding domain"/>
    <property type="match status" value="1"/>
</dbReference>
<reference evidence="2 3" key="1">
    <citation type="submission" date="2021-11" db="EMBL/GenBank/DDBJ databases">
        <title>Draft genome sequence of Actinomycetospora sp. SF1 isolated from the rhizosphere soil.</title>
        <authorList>
            <person name="Duangmal K."/>
            <person name="Chantavorakit T."/>
        </authorList>
    </citation>
    <scope>NUCLEOTIDE SEQUENCE [LARGE SCALE GENOMIC DNA]</scope>
    <source>
        <strain evidence="2 3">TBRC 5722</strain>
    </source>
</reference>
<evidence type="ECO:0000259" key="1">
    <source>
        <dbReference type="SMART" id="SM00347"/>
    </source>
</evidence>
<comment type="caution">
    <text evidence="2">The sequence shown here is derived from an EMBL/GenBank/DDBJ whole genome shotgun (WGS) entry which is preliminary data.</text>
</comment>
<sequence>MTEADHKQEREAEIVAATDELTDLLVDHLLPVVQRYRESVAARLDLGLPELHTLDLLRRLGSLSSGAIGERVGLTRSTTSKMLRRLEAAGHVVREPDVAHRQGWPVSLVPHEERDLDLAAFRRRIRSTVRSAVTTYGLYRRANLAVAAGLVIHVVHGLQLTVTAESERTWWQRAKVRRRRAREAAGLH</sequence>
<evidence type="ECO:0000313" key="2">
    <source>
        <dbReference type="EMBL" id="MCD2196671.1"/>
    </source>
</evidence>
<dbReference type="InterPro" id="IPR036390">
    <property type="entry name" value="WH_DNA-bd_sf"/>
</dbReference>
<dbReference type="PANTHER" id="PTHR33164:SF43">
    <property type="entry name" value="HTH-TYPE TRANSCRIPTIONAL REPRESSOR YETL"/>
    <property type="match status" value="1"/>
</dbReference>
<dbReference type="EMBL" id="JAJNDB010000006">
    <property type="protein sequence ID" value="MCD2196671.1"/>
    <property type="molecule type" value="Genomic_DNA"/>
</dbReference>
<proteinExistence type="predicted"/>
<dbReference type="Pfam" id="PF12802">
    <property type="entry name" value="MarR_2"/>
    <property type="match status" value="1"/>
</dbReference>
<dbReference type="InterPro" id="IPR039422">
    <property type="entry name" value="MarR/SlyA-like"/>
</dbReference>
<dbReference type="SUPFAM" id="SSF46785">
    <property type="entry name" value="Winged helix' DNA-binding domain"/>
    <property type="match status" value="1"/>
</dbReference>
<organism evidence="2 3">
    <name type="scientific">Actinomycetospora endophytica</name>
    <dbReference type="NCBI Taxonomy" id="2291215"/>
    <lineage>
        <taxon>Bacteria</taxon>
        <taxon>Bacillati</taxon>
        <taxon>Actinomycetota</taxon>
        <taxon>Actinomycetes</taxon>
        <taxon>Pseudonocardiales</taxon>
        <taxon>Pseudonocardiaceae</taxon>
        <taxon>Actinomycetospora</taxon>
    </lineage>
</organism>
<name>A0ABS8PEH9_9PSEU</name>
<dbReference type="RefSeq" id="WP_230738552.1">
    <property type="nucleotide sequence ID" value="NZ_JAJNDB010000006.1"/>
</dbReference>
<dbReference type="SMART" id="SM00347">
    <property type="entry name" value="HTH_MARR"/>
    <property type="match status" value="1"/>
</dbReference>
<dbReference type="Proteomes" id="UP001199469">
    <property type="component" value="Unassembled WGS sequence"/>
</dbReference>
<dbReference type="InterPro" id="IPR000835">
    <property type="entry name" value="HTH_MarR-typ"/>
</dbReference>
<gene>
    <name evidence="2" type="ORF">LQ327_25195</name>
</gene>
<keyword evidence="3" id="KW-1185">Reference proteome</keyword>